<dbReference type="Gene3D" id="1.25.40.10">
    <property type="entry name" value="Tetratricopeptide repeat domain"/>
    <property type="match status" value="2"/>
</dbReference>
<gene>
    <name evidence="6" type="ORF">GCM10007028_25040</name>
</gene>
<keyword evidence="3" id="KW-0804">Transcription</keyword>
<dbReference type="Proteomes" id="UP000636004">
    <property type="component" value="Unassembled WGS sequence"/>
</dbReference>
<keyword evidence="2" id="KW-0238">DNA-binding</keyword>
<dbReference type="InterPro" id="IPR019734">
    <property type="entry name" value="TPR_rpt"/>
</dbReference>
<dbReference type="PANTHER" id="PTHR43280:SF2">
    <property type="entry name" value="HTH-TYPE TRANSCRIPTIONAL REGULATOR EXSA"/>
    <property type="match status" value="1"/>
</dbReference>
<dbReference type="Gene3D" id="3.40.50.10070">
    <property type="entry name" value="TolB, N-terminal domain"/>
    <property type="match status" value="1"/>
</dbReference>
<dbReference type="SMART" id="SM00342">
    <property type="entry name" value="HTH_ARAC"/>
    <property type="match status" value="1"/>
</dbReference>
<dbReference type="AlphaFoldDB" id="A0A918R6P2"/>
<dbReference type="Gene3D" id="1.10.10.60">
    <property type="entry name" value="Homeodomain-like"/>
    <property type="match status" value="1"/>
</dbReference>
<evidence type="ECO:0000313" key="6">
    <source>
        <dbReference type="EMBL" id="GGZ85765.1"/>
    </source>
</evidence>
<comment type="caution">
    <text evidence="6">The sequence shown here is derived from an EMBL/GenBank/DDBJ whole genome shotgun (WGS) entry which is preliminary data.</text>
</comment>
<dbReference type="EMBL" id="BMWZ01000005">
    <property type="protein sequence ID" value="GGZ85765.1"/>
    <property type="molecule type" value="Genomic_DNA"/>
</dbReference>
<evidence type="ECO:0000256" key="4">
    <source>
        <dbReference type="PROSITE-ProRule" id="PRU00339"/>
    </source>
</evidence>
<reference evidence="6" key="2">
    <citation type="submission" date="2020-09" db="EMBL/GenBank/DDBJ databases">
        <authorList>
            <person name="Sun Q."/>
            <person name="Kim S."/>
        </authorList>
    </citation>
    <scope>NUCLEOTIDE SEQUENCE</scope>
    <source>
        <strain evidence="6">KCTC 12710</strain>
    </source>
</reference>
<dbReference type="InterPro" id="IPR011990">
    <property type="entry name" value="TPR-like_helical_dom_sf"/>
</dbReference>
<dbReference type="PROSITE" id="PS50005">
    <property type="entry name" value="TPR"/>
    <property type="match status" value="1"/>
</dbReference>
<evidence type="ECO:0000256" key="3">
    <source>
        <dbReference type="ARBA" id="ARBA00023163"/>
    </source>
</evidence>
<dbReference type="GO" id="GO:0003700">
    <property type="term" value="F:DNA-binding transcription factor activity"/>
    <property type="evidence" value="ECO:0007669"/>
    <property type="project" value="InterPro"/>
</dbReference>
<evidence type="ECO:0000313" key="7">
    <source>
        <dbReference type="Proteomes" id="UP000636004"/>
    </source>
</evidence>
<evidence type="ECO:0000259" key="5">
    <source>
        <dbReference type="PROSITE" id="PS01124"/>
    </source>
</evidence>
<feature type="domain" description="HTH araC/xylS-type" evidence="5">
    <location>
        <begin position="13"/>
        <end position="112"/>
    </location>
</feature>
<organism evidence="6 7">
    <name type="scientific">Algibacter mikhailovii</name>
    <dbReference type="NCBI Taxonomy" id="425498"/>
    <lineage>
        <taxon>Bacteria</taxon>
        <taxon>Pseudomonadati</taxon>
        <taxon>Bacteroidota</taxon>
        <taxon>Flavobacteriia</taxon>
        <taxon>Flavobacteriales</taxon>
        <taxon>Flavobacteriaceae</taxon>
        <taxon>Algibacter</taxon>
    </lineage>
</organism>
<accession>A0A918R6P2</accession>
<dbReference type="SUPFAM" id="SSF48452">
    <property type="entry name" value="TPR-like"/>
    <property type="match status" value="2"/>
</dbReference>
<dbReference type="RefSeq" id="WP_189361164.1">
    <property type="nucleotide sequence ID" value="NZ_BMWZ01000005.1"/>
</dbReference>
<reference evidence="6" key="1">
    <citation type="journal article" date="2014" name="Int. J. Syst. Evol. Microbiol.">
        <title>Complete genome sequence of Corynebacterium casei LMG S-19264T (=DSM 44701T), isolated from a smear-ripened cheese.</title>
        <authorList>
            <consortium name="US DOE Joint Genome Institute (JGI-PGF)"/>
            <person name="Walter F."/>
            <person name="Albersmeier A."/>
            <person name="Kalinowski J."/>
            <person name="Ruckert C."/>
        </authorList>
    </citation>
    <scope>NUCLEOTIDE SEQUENCE</scope>
    <source>
        <strain evidence="6">KCTC 12710</strain>
    </source>
</reference>
<protein>
    <recommendedName>
        <fullName evidence="5">HTH araC/xylS-type domain-containing protein</fullName>
    </recommendedName>
</protein>
<sequence>MNQKLSIDESFINKLTSILKVNFENENFGVSELADEIGYSRSQLHRKLKDINGKSTSQFIREYRLERAMELLKKNEFTASEIAYRVGFTSPTYFNTCFHNFYGYPPGEVKNQRTISPPKKTFSKKILAIIPVLILVGLIIFNETVNKANGLDENLKKSIAVLPFVNNSTNKENLFFCNGIMGGIRDQLSKIPEFTVVSRRSVERYRNSSTPLKTIAKELEVNYVIEGHVQRIKDRAIISAELIRVDDNKILWSDRYDEDVSEMFTVQANVIESISSNLETIISPNLQNELSAIPTQNKTAYEYFLKGEEYRFKANRAFQKHDVWLELINKAKTSYELAIKSDSLYSSPYIGLAFTTFERYGDYVGDNNNINEVLHLTNKALELSPNNSLAYNIRGNYFLLINEDDKAILDYEKSLTIYPNNVGALLNLIRIYKRKNNYKEAILTLKEAEKYAQSRGQLIGLYTHYLEFYRTLNNSFFVDYYFDKIFELQTVKRFRRDRVYSFIQFRRYNDALNYVNKNLLKDNQQRNALLGALHMHKRDFKKGKIYWEKCYNQVEKEGVNSLASRTVYWGYGMCLIRDGQIEAGKELLRKQIDLYNTLLSSKESLDTPLSYYQLFFLHAALGDIEKSNEFIDKFEAANGWLFWNFVLYIGADLEAGLFEGDLEYLQASIKRGEKQLEEAQNQIKPYLPSTPPTIKD</sequence>
<keyword evidence="7" id="KW-1185">Reference proteome</keyword>
<proteinExistence type="predicted"/>
<dbReference type="Pfam" id="PF12833">
    <property type="entry name" value="HTH_18"/>
    <property type="match status" value="1"/>
</dbReference>
<dbReference type="InterPro" id="IPR009057">
    <property type="entry name" value="Homeodomain-like_sf"/>
</dbReference>
<dbReference type="PANTHER" id="PTHR43280">
    <property type="entry name" value="ARAC-FAMILY TRANSCRIPTIONAL REGULATOR"/>
    <property type="match status" value="1"/>
</dbReference>
<dbReference type="PROSITE" id="PS01124">
    <property type="entry name" value="HTH_ARAC_FAMILY_2"/>
    <property type="match status" value="1"/>
</dbReference>
<dbReference type="InterPro" id="IPR018060">
    <property type="entry name" value="HTH_AraC"/>
</dbReference>
<dbReference type="GO" id="GO:0043565">
    <property type="term" value="F:sequence-specific DNA binding"/>
    <property type="evidence" value="ECO:0007669"/>
    <property type="project" value="InterPro"/>
</dbReference>
<feature type="repeat" description="TPR" evidence="4">
    <location>
        <begin position="388"/>
        <end position="421"/>
    </location>
</feature>
<evidence type="ECO:0000256" key="1">
    <source>
        <dbReference type="ARBA" id="ARBA00023015"/>
    </source>
</evidence>
<evidence type="ECO:0000256" key="2">
    <source>
        <dbReference type="ARBA" id="ARBA00023125"/>
    </source>
</evidence>
<keyword evidence="4" id="KW-0802">TPR repeat</keyword>
<keyword evidence="1" id="KW-0805">Transcription regulation</keyword>
<dbReference type="SMART" id="SM00028">
    <property type="entry name" value="TPR"/>
    <property type="match status" value="2"/>
</dbReference>
<name>A0A918R6P2_9FLAO</name>
<dbReference type="SUPFAM" id="SSF46689">
    <property type="entry name" value="Homeodomain-like"/>
    <property type="match status" value="1"/>
</dbReference>